<dbReference type="SMART" id="SM00317">
    <property type="entry name" value="SET"/>
    <property type="match status" value="1"/>
</dbReference>
<keyword evidence="3" id="KW-1185">Reference proteome</keyword>
<evidence type="ECO:0000259" key="1">
    <source>
        <dbReference type="PROSITE" id="PS50280"/>
    </source>
</evidence>
<gene>
    <name evidence="2" type="ORF">Micbo1qcDRAFT_180347</name>
</gene>
<accession>A0A136IMS1</accession>
<dbReference type="InParanoid" id="A0A136IMS1"/>
<dbReference type="EMBL" id="KQ964272">
    <property type="protein sequence ID" value="KXJ85949.1"/>
    <property type="molecule type" value="Genomic_DNA"/>
</dbReference>
<dbReference type="PANTHER" id="PTHR12197:SF251">
    <property type="entry name" value="EG:BACR7C10.4 PROTEIN"/>
    <property type="match status" value="1"/>
</dbReference>
<dbReference type="PANTHER" id="PTHR12197">
    <property type="entry name" value="HISTONE-LYSINE N-METHYLTRANSFERASE SMYD"/>
    <property type="match status" value="1"/>
</dbReference>
<name>A0A136IMS1_9PEZI</name>
<evidence type="ECO:0000313" key="3">
    <source>
        <dbReference type="Proteomes" id="UP000070501"/>
    </source>
</evidence>
<dbReference type="GO" id="GO:0005634">
    <property type="term" value="C:nucleus"/>
    <property type="evidence" value="ECO:0007669"/>
    <property type="project" value="TreeGrafter"/>
</dbReference>
<dbReference type="InterPro" id="IPR046341">
    <property type="entry name" value="SET_dom_sf"/>
</dbReference>
<dbReference type="CDD" id="cd20071">
    <property type="entry name" value="SET_SMYD"/>
    <property type="match status" value="1"/>
</dbReference>
<reference evidence="3" key="1">
    <citation type="submission" date="2016-02" db="EMBL/GenBank/DDBJ databases">
        <title>Draft genome sequence of Microdochium bolleyi, a fungal endophyte of beachgrass.</title>
        <authorList>
            <consortium name="DOE Joint Genome Institute"/>
            <person name="David A.S."/>
            <person name="May G."/>
            <person name="Haridas S."/>
            <person name="Lim J."/>
            <person name="Wang M."/>
            <person name="Labutti K."/>
            <person name="Lipzen A."/>
            <person name="Barry K."/>
            <person name="Grigoriev I.V."/>
        </authorList>
    </citation>
    <scope>NUCLEOTIDE SEQUENCE [LARGE SCALE GENOMIC DNA]</scope>
    <source>
        <strain evidence="3">J235TASD1</strain>
    </source>
</reference>
<dbReference type="SUPFAM" id="SSF82199">
    <property type="entry name" value="SET domain"/>
    <property type="match status" value="1"/>
</dbReference>
<sequence length="355" mass="40835">MAQQWPNALHYGPSKGKGRGFFATADIPIGSVVLAEVPAITLETKTPRGSDPVDIRTPLVTQFQSIMSQWHTLPPYRKDQLARIDIAYMAPAVLRTTQSFMEHYLGCPAAEMCTVPHVEAQLSATPILAFFNNAFEFRTEDRTRHLGLYPFLARMNHSCEPNLIYEFDKQGKMYCVTARDIEKGEEFFISYLDTSDTVTQRERKLFDKWTFTCTCRRCQFGDQLPALVDVIPSIGSYSKFTESDHGVAETFNVELPELWRWIQLQWLRMRAARDRQPVAQLYHLFRELAHALYKIGETLQHPVYLDQAAKCWANAARLARQHYTGYPVFADACFLRATEIKKMTEFMKWFGAPHA</sequence>
<dbReference type="Pfam" id="PF00856">
    <property type="entry name" value="SET"/>
    <property type="match status" value="1"/>
</dbReference>
<dbReference type="OrthoDB" id="438641at2759"/>
<dbReference type="Proteomes" id="UP000070501">
    <property type="component" value="Unassembled WGS sequence"/>
</dbReference>
<feature type="domain" description="SET" evidence="1">
    <location>
        <begin position="7"/>
        <end position="192"/>
    </location>
</feature>
<dbReference type="InterPro" id="IPR050869">
    <property type="entry name" value="H3K4_H4K5_MeTrfase"/>
</dbReference>
<protein>
    <recommendedName>
        <fullName evidence="1">SET domain-containing protein</fullName>
    </recommendedName>
</protein>
<dbReference type="PROSITE" id="PS50280">
    <property type="entry name" value="SET"/>
    <property type="match status" value="1"/>
</dbReference>
<dbReference type="AlphaFoldDB" id="A0A136IMS1"/>
<dbReference type="Gene3D" id="2.170.270.10">
    <property type="entry name" value="SET domain"/>
    <property type="match status" value="1"/>
</dbReference>
<proteinExistence type="predicted"/>
<dbReference type="InterPro" id="IPR001214">
    <property type="entry name" value="SET_dom"/>
</dbReference>
<dbReference type="STRING" id="196109.A0A136IMS1"/>
<organism evidence="2 3">
    <name type="scientific">Microdochium bolleyi</name>
    <dbReference type="NCBI Taxonomy" id="196109"/>
    <lineage>
        <taxon>Eukaryota</taxon>
        <taxon>Fungi</taxon>
        <taxon>Dikarya</taxon>
        <taxon>Ascomycota</taxon>
        <taxon>Pezizomycotina</taxon>
        <taxon>Sordariomycetes</taxon>
        <taxon>Xylariomycetidae</taxon>
        <taxon>Xylariales</taxon>
        <taxon>Microdochiaceae</taxon>
        <taxon>Microdochium</taxon>
    </lineage>
</organism>
<evidence type="ECO:0000313" key="2">
    <source>
        <dbReference type="EMBL" id="KXJ85949.1"/>
    </source>
</evidence>